<protein>
    <submittedName>
        <fullName evidence="1">Uncharacterized protein</fullName>
    </submittedName>
</protein>
<organism evidence="1 2">
    <name type="scientific">Linum tenue</name>
    <dbReference type="NCBI Taxonomy" id="586396"/>
    <lineage>
        <taxon>Eukaryota</taxon>
        <taxon>Viridiplantae</taxon>
        <taxon>Streptophyta</taxon>
        <taxon>Embryophyta</taxon>
        <taxon>Tracheophyta</taxon>
        <taxon>Spermatophyta</taxon>
        <taxon>Magnoliopsida</taxon>
        <taxon>eudicotyledons</taxon>
        <taxon>Gunneridae</taxon>
        <taxon>Pentapetalae</taxon>
        <taxon>rosids</taxon>
        <taxon>fabids</taxon>
        <taxon>Malpighiales</taxon>
        <taxon>Linaceae</taxon>
        <taxon>Linum</taxon>
    </lineage>
</organism>
<evidence type="ECO:0000313" key="1">
    <source>
        <dbReference type="EMBL" id="CAI0464660.1"/>
    </source>
</evidence>
<evidence type="ECO:0000313" key="2">
    <source>
        <dbReference type="Proteomes" id="UP001154282"/>
    </source>
</evidence>
<comment type="caution">
    <text evidence="1">The sequence shown here is derived from an EMBL/GenBank/DDBJ whole genome shotgun (WGS) entry which is preliminary data.</text>
</comment>
<keyword evidence="2" id="KW-1185">Reference proteome</keyword>
<dbReference type="AlphaFoldDB" id="A0AAV0P1I8"/>
<dbReference type="EMBL" id="CAMGYJ010000008">
    <property type="protein sequence ID" value="CAI0464660.1"/>
    <property type="molecule type" value="Genomic_DNA"/>
</dbReference>
<proteinExistence type="predicted"/>
<reference evidence="1" key="1">
    <citation type="submission" date="2022-08" db="EMBL/GenBank/DDBJ databases">
        <authorList>
            <person name="Gutierrez-Valencia J."/>
        </authorList>
    </citation>
    <scope>NUCLEOTIDE SEQUENCE</scope>
</reference>
<gene>
    <name evidence="1" type="ORF">LITE_LOCUS36279</name>
</gene>
<accession>A0AAV0P1I8</accession>
<dbReference type="Proteomes" id="UP001154282">
    <property type="component" value="Unassembled WGS sequence"/>
</dbReference>
<name>A0AAV0P1I8_9ROSI</name>
<sequence>MGFLAKILQDTLAGTMCITLKLQADGWLTGLPTGRCRILLYP</sequence>